<name>A0ABN7B362_9HEMI</name>
<gene>
    <name evidence="1" type="ORF">NTJ_11641</name>
</gene>
<accession>A0ABN7B362</accession>
<organism evidence="1 2">
    <name type="scientific">Nesidiocoris tenuis</name>
    <dbReference type="NCBI Taxonomy" id="355587"/>
    <lineage>
        <taxon>Eukaryota</taxon>
        <taxon>Metazoa</taxon>
        <taxon>Ecdysozoa</taxon>
        <taxon>Arthropoda</taxon>
        <taxon>Hexapoda</taxon>
        <taxon>Insecta</taxon>
        <taxon>Pterygota</taxon>
        <taxon>Neoptera</taxon>
        <taxon>Paraneoptera</taxon>
        <taxon>Hemiptera</taxon>
        <taxon>Heteroptera</taxon>
        <taxon>Panheteroptera</taxon>
        <taxon>Cimicomorpha</taxon>
        <taxon>Miridae</taxon>
        <taxon>Dicyphina</taxon>
        <taxon>Nesidiocoris</taxon>
    </lineage>
</organism>
<proteinExistence type="predicted"/>
<keyword evidence="2" id="KW-1185">Reference proteome</keyword>
<sequence>MAARADEEALELIRVLTQIRTIASPEDFGFLCSRLRREMEGYLQARGMMTSLSPPPISGTQAVVPIRNTRPPGNRSKRTSLIEWRVGLEGEDLLLEGTARDGRQIMAGRVVKYNTPEISTTTGVFTVVNGATFTTCVPDIVIKRCAKSFPYQWKAMVKAWRKVYDDSTVLELGTSSSGHWFPSGSKRDE</sequence>
<evidence type="ECO:0000313" key="1">
    <source>
        <dbReference type="EMBL" id="BES98825.1"/>
    </source>
</evidence>
<dbReference type="EMBL" id="AP028917">
    <property type="protein sequence ID" value="BES98825.1"/>
    <property type="molecule type" value="Genomic_DNA"/>
</dbReference>
<dbReference type="Proteomes" id="UP001307889">
    <property type="component" value="Chromosome 9"/>
</dbReference>
<reference evidence="1 2" key="1">
    <citation type="submission" date="2023-09" db="EMBL/GenBank/DDBJ databases">
        <title>Nesidiocoris tenuis whole genome shotgun sequence.</title>
        <authorList>
            <person name="Shibata T."/>
            <person name="Shimoda M."/>
            <person name="Kobayashi T."/>
            <person name="Uehara T."/>
        </authorList>
    </citation>
    <scope>NUCLEOTIDE SEQUENCE [LARGE SCALE GENOMIC DNA]</scope>
    <source>
        <strain evidence="1 2">Japan</strain>
    </source>
</reference>
<evidence type="ECO:0008006" key="3">
    <source>
        <dbReference type="Google" id="ProtNLM"/>
    </source>
</evidence>
<protein>
    <recommendedName>
        <fullName evidence="3">SANTA domain-containing protein</fullName>
    </recommendedName>
</protein>
<evidence type="ECO:0000313" key="2">
    <source>
        <dbReference type="Proteomes" id="UP001307889"/>
    </source>
</evidence>